<sequence length="127" mass="14027">MFLRSVSVFRADDWLETVLLTSSDSAWKERQQQEKKTAETEIPQLPKPGEAAAVPDGPGAPYPFSLVPGLFEVASGQRGQPRPRDPRRGKDSCGQTDPVQGMYVRTRTGTRAHVHTRDGAEQLQPRG</sequence>
<gene>
    <name evidence="2" type="ORF">EYF80_015464</name>
</gene>
<evidence type="ECO:0000256" key="1">
    <source>
        <dbReference type="SAM" id="MobiDB-lite"/>
    </source>
</evidence>
<feature type="region of interest" description="Disordered" evidence="1">
    <location>
        <begin position="25"/>
        <end position="127"/>
    </location>
</feature>
<evidence type="ECO:0000313" key="3">
    <source>
        <dbReference type="Proteomes" id="UP000314294"/>
    </source>
</evidence>
<evidence type="ECO:0000313" key="2">
    <source>
        <dbReference type="EMBL" id="TNN74221.1"/>
    </source>
</evidence>
<protein>
    <submittedName>
        <fullName evidence="2">Uncharacterized protein</fullName>
    </submittedName>
</protein>
<feature type="compositionally biased region" description="Basic and acidic residues" evidence="1">
    <location>
        <begin position="26"/>
        <end position="39"/>
    </location>
</feature>
<dbReference type="EMBL" id="SRLO01000116">
    <property type="protein sequence ID" value="TNN74221.1"/>
    <property type="molecule type" value="Genomic_DNA"/>
</dbReference>
<dbReference type="AlphaFoldDB" id="A0A4Z2I8Z7"/>
<name>A0A4Z2I8Z7_9TELE</name>
<keyword evidence="3" id="KW-1185">Reference proteome</keyword>
<proteinExistence type="predicted"/>
<organism evidence="2 3">
    <name type="scientific">Liparis tanakae</name>
    <name type="common">Tanaka's snailfish</name>
    <dbReference type="NCBI Taxonomy" id="230148"/>
    <lineage>
        <taxon>Eukaryota</taxon>
        <taxon>Metazoa</taxon>
        <taxon>Chordata</taxon>
        <taxon>Craniata</taxon>
        <taxon>Vertebrata</taxon>
        <taxon>Euteleostomi</taxon>
        <taxon>Actinopterygii</taxon>
        <taxon>Neopterygii</taxon>
        <taxon>Teleostei</taxon>
        <taxon>Neoteleostei</taxon>
        <taxon>Acanthomorphata</taxon>
        <taxon>Eupercaria</taxon>
        <taxon>Perciformes</taxon>
        <taxon>Cottioidei</taxon>
        <taxon>Cottales</taxon>
        <taxon>Liparidae</taxon>
        <taxon>Liparis</taxon>
    </lineage>
</organism>
<dbReference type="Proteomes" id="UP000314294">
    <property type="component" value="Unassembled WGS sequence"/>
</dbReference>
<accession>A0A4Z2I8Z7</accession>
<reference evidence="2 3" key="1">
    <citation type="submission" date="2019-03" db="EMBL/GenBank/DDBJ databases">
        <title>First draft genome of Liparis tanakae, snailfish: a comprehensive survey of snailfish specific genes.</title>
        <authorList>
            <person name="Kim W."/>
            <person name="Song I."/>
            <person name="Jeong J.-H."/>
            <person name="Kim D."/>
            <person name="Kim S."/>
            <person name="Ryu S."/>
            <person name="Song J.Y."/>
            <person name="Lee S.K."/>
        </authorList>
    </citation>
    <scope>NUCLEOTIDE SEQUENCE [LARGE SCALE GENOMIC DNA]</scope>
    <source>
        <tissue evidence="2">Muscle</tissue>
    </source>
</reference>
<feature type="compositionally biased region" description="Basic and acidic residues" evidence="1">
    <location>
        <begin position="82"/>
        <end position="91"/>
    </location>
</feature>
<comment type="caution">
    <text evidence="2">The sequence shown here is derived from an EMBL/GenBank/DDBJ whole genome shotgun (WGS) entry which is preliminary data.</text>
</comment>